<evidence type="ECO:0000256" key="2">
    <source>
        <dbReference type="SAM" id="Phobius"/>
    </source>
</evidence>
<sequence>MQRLTSHCIQRTSSSIKNASRLAVQSPTASSFSTFSCMGGVAASPVFSTSGSGNGGSASTSNTRSPHSEPGSSTRTGLKGIPIPGATNLLGIAAAHLIMWIMGELLLSSIFLCMMVAENFDLVALNQTEYKLSICRRVTFYRELFL</sequence>
<evidence type="ECO:0000313" key="3">
    <source>
        <dbReference type="EMBL" id="PRP89783.1"/>
    </source>
</evidence>
<proteinExistence type="predicted"/>
<evidence type="ECO:0000256" key="1">
    <source>
        <dbReference type="SAM" id="MobiDB-lite"/>
    </source>
</evidence>
<keyword evidence="2" id="KW-0812">Transmembrane</keyword>
<keyword evidence="2" id="KW-0472">Membrane</keyword>
<organism evidence="3 4">
    <name type="scientific">Planoprotostelium fungivorum</name>
    <dbReference type="NCBI Taxonomy" id="1890364"/>
    <lineage>
        <taxon>Eukaryota</taxon>
        <taxon>Amoebozoa</taxon>
        <taxon>Evosea</taxon>
        <taxon>Variosea</taxon>
        <taxon>Cavosteliida</taxon>
        <taxon>Cavosteliaceae</taxon>
        <taxon>Planoprotostelium</taxon>
    </lineage>
</organism>
<dbReference type="InParanoid" id="A0A2P6P0Q3"/>
<keyword evidence="2" id="KW-1133">Transmembrane helix</keyword>
<name>A0A2P6P0Q3_9EUKA</name>
<protein>
    <submittedName>
        <fullName evidence="3">Uncharacterized protein</fullName>
    </submittedName>
</protein>
<accession>A0A2P6P0Q3</accession>
<evidence type="ECO:0000313" key="4">
    <source>
        <dbReference type="Proteomes" id="UP000241769"/>
    </source>
</evidence>
<feature type="region of interest" description="Disordered" evidence="1">
    <location>
        <begin position="50"/>
        <end position="79"/>
    </location>
</feature>
<feature type="transmembrane region" description="Helical" evidence="2">
    <location>
        <begin position="97"/>
        <end position="117"/>
    </location>
</feature>
<keyword evidence="4" id="KW-1185">Reference proteome</keyword>
<comment type="caution">
    <text evidence="3">The sequence shown here is derived from an EMBL/GenBank/DDBJ whole genome shotgun (WGS) entry which is preliminary data.</text>
</comment>
<gene>
    <name evidence="3" type="ORF">PROFUN_00125</name>
</gene>
<dbReference type="Proteomes" id="UP000241769">
    <property type="component" value="Unassembled WGS sequence"/>
</dbReference>
<reference evidence="3 4" key="1">
    <citation type="journal article" date="2018" name="Genome Biol. Evol.">
        <title>Multiple Roots of Fruiting Body Formation in Amoebozoa.</title>
        <authorList>
            <person name="Hillmann F."/>
            <person name="Forbes G."/>
            <person name="Novohradska S."/>
            <person name="Ferling I."/>
            <person name="Riege K."/>
            <person name="Groth M."/>
            <person name="Westermann M."/>
            <person name="Marz M."/>
            <person name="Spaller T."/>
            <person name="Winckler T."/>
            <person name="Schaap P."/>
            <person name="Glockner G."/>
        </authorList>
    </citation>
    <scope>NUCLEOTIDE SEQUENCE [LARGE SCALE GENOMIC DNA]</scope>
    <source>
        <strain evidence="3 4">Jena</strain>
    </source>
</reference>
<dbReference type="EMBL" id="MDYQ01000001">
    <property type="protein sequence ID" value="PRP89783.1"/>
    <property type="molecule type" value="Genomic_DNA"/>
</dbReference>
<dbReference type="AlphaFoldDB" id="A0A2P6P0Q3"/>